<dbReference type="Proteomes" id="UP000228380">
    <property type="component" value="Chromosome 11"/>
</dbReference>
<dbReference type="AlphaFoldDB" id="A0A8B9AWN8"/>
<dbReference type="RefSeq" id="XP_038987809.1">
    <property type="nucleotide sequence ID" value="XM_039131881.1"/>
</dbReference>
<gene>
    <name evidence="3 4" type="primary">LOC103714351</name>
</gene>
<evidence type="ECO:0000313" key="3">
    <source>
        <dbReference type="RefSeq" id="XP_038987808.1"/>
    </source>
</evidence>
<evidence type="ECO:0000313" key="2">
    <source>
        <dbReference type="Proteomes" id="UP000228380"/>
    </source>
</evidence>
<reference evidence="3 4" key="2">
    <citation type="submission" date="2025-04" db="UniProtKB">
        <authorList>
            <consortium name="RefSeq"/>
        </authorList>
    </citation>
    <scope>IDENTIFICATION</scope>
    <source>
        <tissue evidence="3 4">Young leaves</tissue>
    </source>
</reference>
<proteinExistence type="predicted"/>
<sequence>MLLVPATKFFKDLLKKPQTTKELHIVDLSDGTKWIIDDKIVVDLLKKYKSAPDHKTKDEIIKLLQSRVASSSTKVEAGQSHEICQVSKDRAGGGLDGNRLDSGKPTHGGLPAKNQKYQESKITKDLQNLKLDTDNKAGKEKEVDIWIQKEINDSINNVFRTSKICGLQ</sequence>
<feature type="region of interest" description="Disordered" evidence="1">
    <location>
        <begin position="92"/>
        <end position="113"/>
    </location>
</feature>
<keyword evidence="2" id="KW-1185">Reference proteome</keyword>
<evidence type="ECO:0000256" key="1">
    <source>
        <dbReference type="SAM" id="MobiDB-lite"/>
    </source>
</evidence>
<dbReference type="KEGG" id="pda:103714351"/>
<accession>A0A8B9AWN8</accession>
<reference evidence="2" key="1">
    <citation type="journal article" date="2019" name="Nat. Commun.">
        <title>Genome-wide association mapping of date palm fruit traits.</title>
        <authorList>
            <person name="Hazzouri K.M."/>
            <person name="Gros-Balthazard M."/>
            <person name="Flowers J.M."/>
            <person name="Copetti D."/>
            <person name="Lemansour A."/>
            <person name="Lebrun M."/>
            <person name="Masmoudi K."/>
            <person name="Ferrand S."/>
            <person name="Dhar M.I."/>
            <person name="Fresquez Z.A."/>
            <person name="Rosas U."/>
            <person name="Zhang J."/>
            <person name="Talag J."/>
            <person name="Lee S."/>
            <person name="Kudrna D."/>
            <person name="Powell R.F."/>
            <person name="Leitch I.J."/>
            <person name="Krueger R.R."/>
            <person name="Wing R.A."/>
            <person name="Amiri K.M.A."/>
            <person name="Purugganan M.D."/>
        </authorList>
    </citation>
    <scope>NUCLEOTIDE SEQUENCE [LARGE SCALE GENOMIC DNA]</scope>
    <source>
        <strain evidence="2">cv. Khalas</strain>
    </source>
</reference>
<dbReference type="GeneID" id="103714351"/>
<organism evidence="2 4">
    <name type="scientific">Phoenix dactylifera</name>
    <name type="common">Date palm</name>
    <dbReference type="NCBI Taxonomy" id="42345"/>
    <lineage>
        <taxon>Eukaryota</taxon>
        <taxon>Viridiplantae</taxon>
        <taxon>Streptophyta</taxon>
        <taxon>Embryophyta</taxon>
        <taxon>Tracheophyta</taxon>
        <taxon>Spermatophyta</taxon>
        <taxon>Magnoliopsida</taxon>
        <taxon>Liliopsida</taxon>
        <taxon>Arecaceae</taxon>
        <taxon>Coryphoideae</taxon>
        <taxon>Phoeniceae</taxon>
        <taxon>Phoenix</taxon>
    </lineage>
</organism>
<protein>
    <submittedName>
        <fullName evidence="3 4">Uncharacterized protein LOC103714351</fullName>
    </submittedName>
</protein>
<evidence type="ECO:0000313" key="4">
    <source>
        <dbReference type="RefSeq" id="XP_038987809.1"/>
    </source>
</evidence>
<dbReference type="RefSeq" id="XP_038987808.1">
    <property type="nucleotide sequence ID" value="XM_039131880.1"/>
</dbReference>
<name>A0A8B9AWN8_PHODC</name>